<evidence type="ECO:0000256" key="1">
    <source>
        <dbReference type="ARBA" id="ARBA00004749"/>
    </source>
</evidence>
<feature type="binding site" evidence="9">
    <location>
        <position position="95"/>
    </location>
    <ligand>
        <name>Fe cation</name>
        <dbReference type="ChEBI" id="CHEBI:24875"/>
        <label>1</label>
    </ligand>
</feature>
<dbReference type="PANTHER" id="PTHR11237:SF4">
    <property type="entry name" value="5-DEMETHOXYUBIQUINONE HYDROXYLASE, MITOCHONDRIAL"/>
    <property type="match status" value="1"/>
</dbReference>
<evidence type="ECO:0000313" key="11">
    <source>
        <dbReference type="Proteomes" id="UP000245539"/>
    </source>
</evidence>
<comment type="cofactor">
    <cofactor evidence="9">
        <name>Fe cation</name>
        <dbReference type="ChEBI" id="CHEBI:24875"/>
    </cofactor>
    <text evidence="9">Binds 2 iron ions per subunit.</text>
</comment>
<dbReference type="GO" id="GO:0008682">
    <property type="term" value="F:3-demethoxyubiquinol 3-hydroxylase activity"/>
    <property type="evidence" value="ECO:0007669"/>
    <property type="project" value="UniProtKB-EC"/>
</dbReference>
<comment type="pathway">
    <text evidence="1 9">Cofactor biosynthesis; ubiquinone biosynthesis.</text>
</comment>
<evidence type="ECO:0000256" key="3">
    <source>
        <dbReference type="ARBA" id="ARBA00022688"/>
    </source>
</evidence>
<comment type="catalytic activity">
    <reaction evidence="9">
        <text>a 5-methoxy-2-methyl-3-(all-trans-polyprenyl)benzene-1,4-diol + AH2 + O2 = a 3-demethylubiquinol + A + H2O</text>
        <dbReference type="Rhea" id="RHEA:50908"/>
        <dbReference type="Rhea" id="RHEA-COMP:10859"/>
        <dbReference type="Rhea" id="RHEA-COMP:10914"/>
        <dbReference type="ChEBI" id="CHEBI:13193"/>
        <dbReference type="ChEBI" id="CHEBI:15377"/>
        <dbReference type="ChEBI" id="CHEBI:15379"/>
        <dbReference type="ChEBI" id="CHEBI:17499"/>
        <dbReference type="ChEBI" id="CHEBI:84167"/>
        <dbReference type="ChEBI" id="CHEBI:84422"/>
        <dbReference type="EC" id="1.14.99.60"/>
    </reaction>
</comment>
<feature type="binding site" evidence="9">
    <location>
        <position position="176"/>
    </location>
    <ligand>
        <name>Fe cation</name>
        <dbReference type="ChEBI" id="CHEBI:24875"/>
        <label>2</label>
    </ligand>
</feature>
<keyword evidence="10" id="KW-0830">Ubiquinone</keyword>
<evidence type="ECO:0000256" key="7">
    <source>
        <dbReference type="ARBA" id="ARBA00023033"/>
    </source>
</evidence>
<dbReference type="SUPFAM" id="SSF47240">
    <property type="entry name" value="Ferritin-like"/>
    <property type="match status" value="1"/>
</dbReference>
<evidence type="ECO:0000256" key="5">
    <source>
        <dbReference type="ARBA" id="ARBA00023002"/>
    </source>
</evidence>
<dbReference type="InterPro" id="IPR012347">
    <property type="entry name" value="Ferritin-like"/>
</dbReference>
<comment type="function">
    <text evidence="9">Catalyzes the hydroxylation of 2-nonaprenyl-3-methyl-6-methoxy-1,4-benzoquinol during ubiquinone biosynthesis.</text>
</comment>
<evidence type="ECO:0000256" key="6">
    <source>
        <dbReference type="ARBA" id="ARBA00023004"/>
    </source>
</evidence>
<dbReference type="EMBL" id="QGKM01000011">
    <property type="protein sequence ID" value="PWQ99419.1"/>
    <property type="molecule type" value="Genomic_DNA"/>
</dbReference>
<feature type="binding site" evidence="9">
    <location>
        <position position="62"/>
    </location>
    <ligand>
        <name>Fe cation</name>
        <dbReference type="ChEBI" id="CHEBI:24875"/>
        <label>1</label>
    </ligand>
</feature>
<dbReference type="GO" id="GO:0006744">
    <property type="term" value="P:ubiquinone biosynthetic process"/>
    <property type="evidence" value="ECO:0007669"/>
    <property type="project" value="UniProtKB-UniRule"/>
</dbReference>
<dbReference type="Gene3D" id="1.20.1260.10">
    <property type="match status" value="1"/>
</dbReference>
<feature type="binding site" evidence="9">
    <location>
        <position position="144"/>
    </location>
    <ligand>
        <name>Fe cation</name>
        <dbReference type="ChEBI" id="CHEBI:24875"/>
        <label>2</label>
    </ligand>
</feature>
<evidence type="ECO:0000256" key="8">
    <source>
        <dbReference type="ARBA" id="ARBA00023136"/>
    </source>
</evidence>
<dbReference type="Proteomes" id="UP000245539">
    <property type="component" value="Unassembled WGS sequence"/>
</dbReference>
<feature type="binding site" evidence="9">
    <location>
        <position position="179"/>
    </location>
    <ligand>
        <name>Fe cation</name>
        <dbReference type="ChEBI" id="CHEBI:24875"/>
        <label>2</label>
    </ligand>
</feature>
<comment type="caution">
    <text evidence="10">The sequence shown here is derived from an EMBL/GenBank/DDBJ whole genome shotgun (WGS) entry which is preliminary data.</text>
</comment>
<dbReference type="CDD" id="cd01042">
    <property type="entry name" value="DMQH"/>
    <property type="match status" value="1"/>
</dbReference>
<dbReference type="GO" id="GO:0046872">
    <property type="term" value="F:metal ion binding"/>
    <property type="evidence" value="ECO:0007669"/>
    <property type="project" value="UniProtKB-KW"/>
</dbReference>
<evidence type="ECO:0000313" key="10">
    <source>
        <dbReference type="EMBL" id="PWQ99419.1"/>
    </source>
</evidence>
<keyword evidence="6 9" id="KW-0408">Iron</keyword>
<comment type="subcellular location">
    <subcellularLocation>
        <location evidence="9">Cell membrane</location>
        <topology evidence="9">Peripheral membrane protein</topology>
    </subcellularLocation>
</comment>
<dbReference type="InterPro" id="IPR047809">
    <property type="entry name" value="COQ7_proteobact"/>
</dbReference>
<dbReference type="InterPro" id="IPR009078">
    <property type="entry name" value="Ferritin-like_SF"/>
</dbReference>
<organism evidence="10 11">
    <name type="scientific">Leucothrix pacifica</name>
    <dbReference type="NCBI Taxonomy" id="1247513"/>
    <lineage>
        <taxon>Bacteria</taxon>
        <taxon>Pseudomonadati</taxon>
        <taxon>Pseudomonadota</taxon>
        <taxon>Gammaproteobacteria</taxon>
        <taxon>Thiotrichales</taxon>
        <taxon>Thiotrichaceae</taxon>
        <taxon>Leucothrix</taxon>
    </lineage>
</organism>
<dbReference type="InterPro" id="IPR011566">
    <property type="entry name" value="Ubq_synth_Coq7"/>
</dbReference>
<keyword evidence="11" id="KW-1185">Reference proteome</keyword>
<name>A0A317CM74_9GAMM</name>
<dbReference type="OrthoDB" id="5192789at2"/>
<dbReference type="NCBIfam" id="NF033656">
    <property type="entry name" value="DMQ_monoox_COQ7"/>
    <property type="match status" value="1"/>
</dbReference>
<dbReference type="AlphaFoldDB" id="A0A317CM74"/>
<proteinExistence type="inferred from homology"/>
<protein>
    <recommendedName>
        <fullName evidence="9">3-demethoxyubiquinol 3-hydroxylase</fullName>
        <shortName evidence="9">DMQ hydroxylase</shortName>
        <ecNumber evidence="9">1.14.99.60</ecNumber>
    </recommendedName>
    <alternativeName>
        <fullName evidence="9">2-nonaprenyl-3-methyl-6-methoxy-1,4-benzoquinol hydroxylase</fullName>
    </alternativeName>
</protein>
<dbReference type="EC" id="1.14.99.60" evidence="9"/>
<feature type="binding site" evidence="9">
    <location>
        <position position="176"/>
    </location>
    <ligand>
        <name>Fe cation</name>
        <dbReference type="ChEBI" id="CHEBI:24875"/>
        <label>1</label>
    </ligand>
</feature>
<feature type="binding site" evidence="9">
    <location>
        <position position="92"/>
    </location>
    <ligand>
        <name>Fe cation</name>
        <dbReference type="ChEBI" id="CHEBI:24875"/>
        <label>1</label>
    </ligand>
</feature>
<dbReference type="Pfam" id="PF03232">
    <property type="entry name" value="COQ7"/>
    <property type="match status" value="1"/>
</dbReference>
<evidence type="ECO:0000256" key="9">
    <source>
        <dbReference type="HAMAP-Rule" id="MF_01658"/>
    </source>
</evidence>
<keyword evidence="4 9" id="KW-0479">Metal-binding</keyword>
<keyword evidence="2 9" id="KW-1003">Cell membrane</keyword>
<accession>A0A317CM74</accession>
<gene>
    <name evidence="9" type="primary">coq7</name>
    <name evidence="10" type="ORF">DKW60_05905</name>
</gene>
<comment type="similarity">
    <text evidence="9">Belongs to the COQ7 family.</text>
</comment>
<dbReference type="UniPathway" id="UPA00232"/>
<feature type="binding site" evidence="9">
    <location>
        <position position="92"/>
    </location>
    <ligand>
        <name>Fe cation</name>
        <dbReference type="ChEBI" id="CHEBI:24875"/>
        <label>2</label>
    </ligand>
</feature>
<dbReference type="GO" id="GO:0005886">
    <property type="term" value="C:plasma membrane"/>
    <property type="evidence" value="ECO:0007669"/>
    <property type="project" value="UniProtKB-SubCell"/>
</dbReference>
<dbReference type="RefSeq" id="WP_109836751.1">
    <property type="nucleotide sequence ID" value="NZ_QGKM01000011.1"/>
</dbReference>
<sequence length="214" mass="23527">MRRLTVIDKLLSEIDQSLRTVHAQAPASDRDISLGNLSEVADLTDSERKKAASLMRINHAGEVSAQGLYRGQALTAKDPVIKAQMEESAAEENDHLNWCEARIKALDSHKSYLNPVWYWGSFGIGALAGKAGDRWSLGFVKETEDQVTRHLNSHLQTLPAADKASHAVLLQMKEDEQHHADVAQNAGAAKLPWPVRKVFMPITAKVMTGLSGKI</sequence>
<dbReference type="PANTHER" id="PTHR11237">
    <property type="entry name" value="COENZYME Q10 BIOSYNTHESIS PROTEIN 7"/>
    <property type="match status" value="1"/>
</dbReference>
<dbReference type="HAMAP" id="MF_01658">
    <property type="entry name" value="COQ7"/>
    <property type="match status" value="1"/>
</dbReference>
<reference evidence="10 11" key="1">
    <citation type="submission" date="2018-05" db="EMBL/GenBank/DDBJ databases">
        <title>Leucothrix arctica sp. nov., isolated from Arctic seawater.</title>
        <authorList>
            <person name="Choi A."/>
            <person name="Baek K."/>
        </authorList>
    </citation>
    <scope>NUCLEOTIDE SEQUENCE [LARGE SCALE GENOMIC DNA]</scope>
    <source>
        <strain evidence="10 11">JCM 18388</strain>
    </source>
</reference>
<keyword evidence="7 9" id="KW-0503">Monooxygenase</keyword>
<keyword evidence="8 9" id="KW-0472">Membrane</keyword>
<keyword evidence="5 9" id="KW-0560">Oxidoreductase</keyword>
<evidence type="ECO:0000256" key="4">
    <source>
        <dbReference type="ARBA" id="ARBA00022723"/>
    </source>
</evidence>
<keyword evidence="3 9" id="KW-0831">Ubiquinone biosynthesis</keyword>
<evidence type="ECO:0000256" key="2">
    <source>
        <dbReference type="ARBA" id="ARBA00022475"/>
    </source>
</evidence>